<dbReference type="GO" id="GO:0140825">
    <property type="term" value="F:lactoperoxidase activity"/>
    <property type="evidence" value="ECO:0007669"/>
    <property type="project" value="UniProtKB-EC"/>
</dbReference>
<feature type="domain" description="Plant heme peroxidase family profile" evidence="14">
    <location>
        <begin position="1"/>
        <end position="80"/>
    </location>
</feature>
<dbReference type="InterPro" id="IPR019794">
    <property type="entry name" value="Peroxidases_AS"/>
</dbReference>
<dbReference type="GO" id="GO:0020037">
    <property type="term" value="F:heme binding"/>
    <property type="evidence" value="ECO:0007669"/>
    <property type="project" value="InterPro"/>
</dbReference>
<keyword evidence="5" id="KW-0349">Heme</keyword>
<proteinExistence type="inferred from homology"/>
<evidence type="ECO:0000256" key="2">
    <source>
        <dbReference type="ARBA" id="ARBA00001970"/>
    </source>
</evidence>
<dbReference type="Gene3D" id="1.10.420.10">
    <property type="entry name" value="Peroxidase, domain 2"/>
    <property type="match status" value="1"/>
</dbReference>
<comment type="catalytic activity">
    <reaction evidence="1">
        <text>2 a phenolic donor + H2O2 = 2 a phenolic radical donor + 2 H2O</text>
        <dbReference type="Rhea" id="RHEA:56136"/>
        <dbReference type="ChEBI" id="CHEBI:15377"/>
        <dbReference type="ChEBI" id="CHEBI:16240"/>
        <dbReference type="ChEBI" id="CHEBI:139520"/>
        <dbReference type="ChEBI" id="CHEBI:139521"/>
        <dbReference type="EC" id="1.11.1.7"/>
    </reaction>
</comment>
<feature type="disulfide bond" evidence="12">
    <location>
        <begin position="13"/>
        <end position="19"/>
    </location>
</feature>
<sequence length="173" mass="18620">MAASLLRLHFHDCFVNVRCDASILLDGSDGEKHAFPNVNSVRGFEVVDAIKSAAESACNETVSCADILAIAARDSVGVCGHTIGQARCTTFSTRLYNSPTDAADTTLNSNLASQLEALAQKMETENVTTSSGSKPTDLFDNHYFQELALQQGILFLIKTYSSDAAALTHRESR</sequence>
<dbReference type="InterPro" id="IPR002016">
    <property type="entry name" value="Haem_peroxidase"/>
</dbReference>
<keyword evidence="16" id="KW-1185">Reference proteome</keyword>
<evidence type="ECO:0000259" key="14">
    <source>
        <dbReference type="PROSITE" id="PS50873"/>
    </source>
</evidence>
<feature type="binding site" evidence="10">
    <location>
        <position position="15"/>
    </location>
    <ligand>
        <name>Ca(2+)</name>
        <dbReference type="ChEBI" id="CHEBI:29108"/>
        <label>1</label>
    </ligand>
</feature>
<evidence type="ECO:0000256" key="12">
    <source>
        <dbReference type="PIRSR" id="PIRSR600823-5"/>
    </source>
</evidence>
<dbReference type="Proteomes" id="UP001279734">
    <property type="component" value="Unassembled WGS sequence"/>
</dbReference>
<evidence type="ECO:0000256" key="10">
    <source>
        <dbReference type="PIRSR" id="PIRSR600823-3"/>
    </source>
</evidence>
<dbReference type="PROSITE" id="PS50873">
    <property type="entry name" value="PEROXIDASE_4"/>
    <property type="match status" value="2"/>
</dbReference>
<organism evidence="15 16">
    <name type="scientific">Nepenthes gracilis</name>
    <name type="common">Slender pitcher plant</name>
    <dbReference type="NCBI Taxonomy" id="150966"/>
    <lineage>
        <taxon>Eukaryota</taxon>
        <taxon>Viridiplantae</taxon>
        <taxon>Streptophyta</taxon>
        <taxon>Embryophyta</taxon>
        <taxon>Tracheophyta</taxon>
        <taxon>Spermatophyta</taxon>
        <taxon>Magnoliopsida</taxon>
        <taxon>eudicotyledons</taxon>
        <taxon>Gunneridae</taxon>
        <taxon>Pentapetalae</taxon>
        <taxon>Caryophyllales</taxon>
        <taxon>Nepenthaceae</taxon>
        <taxon>Nepenthes</taxon>
    </lineage>
</organism>
<keyword evidence="8" id="KW-0408">Iron</keyword>
<protein>
    <recommendedName>
        <fullName evidence="3">peroxidase</fullName>
        <ecNumber evidence="3">1.11.1.7</ecNumber>
    </recommendedName>
</protein>
<evidence type="ECO:0000256" key="6">
    <source>
        <dbReference type="ARBA" id="ARBA00022723"/>
    </source>
</evidence>
<evidence type="ECO:0000313" key="16">
    <source>
        <dbReference type="Proteomes" id="UP001279734"/>
    </source>
</evidence>
<evidence type="ECO:0000256" key="8">
    <source>
        <dbReference type="ARBA" id="ARBA00023004"/>
    </source>
</evidence>
<keyword evidence="6 10" id="KW-0479">Metal-binding</keyword>
<dbReference type="AlphaFoldDB" id="A0AAD3SAJ0"/>
<feature type="binding site" evidence="10">
    <location>
        <position position="22"/>
    </location>
    <ligand>
        <name>Ca(2+)</name>
        <dbReference type="ChEBI" id="CHEBI:29108"/>
        <label>1</label>
    </ligand>
</feature>
<feature type="active site" description="Proton acceptor" evidence="9">
    <location>
        <position position="11"/>
    </location>
</feature>
<dbReference type="Gene3D" id="1.10.520.10">
    <property type="match status" value="1"/>
</dbReference>
<feature type="binding site" evidence="10">
    <location>
        <position position="12"/>
    </location>
    <ligand>
        <name>Ca(2+)</name>
        <dbReference type="ChEBI" id="CHEBI:29108"/>
        <label>1</label>
    </ligand>
</feature>
<dbReference type="EC" id="1.11.1.7" evidence="3"/>
<name>A0AAD3SAJ0_NEPGR</name>
<feature type="binding site" evidence="10">
    <location>
        <position position="31"/>
    </location>
    <ligand>
        <name>Ca(2+)</name>
        <dbReference type="ChEBI" id="CHEBI:29108"/>
        <label>1</label>
    </ligand>
</feature>
<feature type="domain" description="Plant heme peroxidase family profile" evidence="14">
    <location>
        <begin position="81"/>
        <end position="154"/>
    </location>
</feature>
<feature type="site" description="Transition state stabilizer" evidence="11">
    <location>
        <position position="7"/>
    </location>
</feature>
<evidence type="ECO:0000256" key="9">
    <source>
        <dbReference type="PIRSR" id="PIRSR600823-1"/>
    </source>
</evidence>
<comment type="caution">
    <text evidence="15">The sequence shown here is derived from an EMBL/GenBank/DDBJ whole genome shotgun (WGS) entry which is preliminary data.</text>
</comment>
<evidence type="ECO:0000256" key="13">
    <source>
        <dbReference type="RuleBase" id="RU004241"/>
    </source>
</evidence>
<dbReference type="Pfam" id="PF00141">
    <property type="entry name" value="peroxidase"/>
    <property type="match status" value="1"/>
</dbReference>
<evidence type="ECO:0000313" key="15">
    <source>
        <dbReference type="EMBL" id="GMH07568.1"/>
    </source>
</evidence>
<evidence type="ECO:0000256" key="1">
    <source>
        <dbReference type="ARBA" id="ARBA00000189"/>
    </source>
</evidence>
<comment type="similarity">
    <text evidence="13">Belongs to the peroxidase family.</text>
</comment>
<evidence type="ECO:0000256" key="11">
    <source>
        <dbReference type="PIRSR" id="PIRSR600823-4"/>
    </source>
</evidence>
<dbReference type="PANTHER" id="PTHR31388:SF6">
    <property type="entry name" value="PEROXIDASE"/>
    <property type="match status" value="1"/>
</dbReference>
<keyword evidence="7" id="KW-0560">Oxidoreductase</keyword>
<evidence type="ECO:0000256" key="7">
    <source>
        <dbReference type="ARBA" id="ARBA00023002"/>
    </source>
</evidence>
<evidence type="ECO:0000256" key="3">
    <source>
        <dbReference type="ARBA" id="ARBA00012313"/>
    </source>
</evidence>
<accession>A0AAD3SAJ0</accession>
<dbReference type="PRINTS" id="PR00461">
    <property type="entry name" value="PLPEROXIDASE"/>
</dbReference>
<feature type="binding site" evidence="10">
    <location>
        <position position="20"/>
    </location>
    <ligand>
        <name>Ca(2+)</name>
        <dbReference type="ChEBI" id="CHEBI:29108"/>
        <label>1</label>
    </ligand>
</feature>
<dbReference type="GO" id="GO:0006979">
    <property type="term" value="P:response to oxidative stress"/>
    <property type="evidence" value="ECO:0007669"/>
    <property type="project" value="InterPro"/>
</dbReference>
<evidence type="ECO:0000256" key="4">
    <source>
        <dbReference type="ARBA" id="ARBA00022559"/>
    </source>
</evidence>
<dbReference type="PANTHER" id="PTHR31388">
    <property type="entry name" value="PEROXIDASE 72-RELATED"/>
    <property type="match status" value="1"/>
</dbReference>
<keyword evidence="4" id="KW-0575">Peroxidase</keyword>
<dbReference type="GO" id="GO:0046872">
    <property type="term" value="F:metal ion binding"/>
    <property type="evidence" value="ECO:0007669"/>
    <property type="project" value="UniProtKB-KW"/>
</dbReference>
<dbReference type="PRINTS" id="PR00458">
    <property type="entry name" value="PEROXIDASE"/>
</dbReference>
<dbReference type="InterPro" id="IPR010255">
    <property type="entry name" value="Haem_peroxidase_sf"/>
</dbReference>
<gene>
    <name evidence="15" type="ORF">Nepgr_009408</name>
</gene>
<evidence type="ECO:0000256" key="5">
    <source>
        <dbReference type="ARBA" id="ARBA00022617"/>
    </source>
</evidence>
<dbReference type="SUPFAM" id="SSF48113">
    <property type="entry name" value="Heme-dependent peroxidases"/>
    <property type="match status" value="1"/>
</dbReference>
<dbReference type="InterPro" id="IPR000823">
    <property type="entry name" value="Peroxidase_pln"/>
</dbReference>
<keyword evidence="10" id="KW-0106">Calcium</keyword>
<comment type="cofactor">
    <cofactor evidence="10">
        <name>Ca(2+)</name>
        <dbReference type="ChEBI" id="CHEBI:29108"/>
    </cofactor>
    <text evidence="10">Binds 2 calcium ions per subunit.</text>
</comment>
<dbReference type="EMBL" id="BSYO01000007">
    <property type="protein sequence ID" value="GMH07568.1"/>
    <property type="molecule type" value="Genomic_DNA"/>
</dbReference>
<comment type="cofactor">
    <cofactor evidence="2">
        <name>heme b</name>
        <dbReference type="ChEBI" id="CHEBI:60344"/>
    </cofactor>
</comment>
<dbReference type="PROSITE" id="PS00436">
    <property type="entry name" value="PEROXIDASE_2"/>
    <property type="match status" value="1"/>
</dbReference>
<reference evidence="15" key="1">
    <citation type="submission" date="2023-05" db="EMBL/GenBank/DDBJ databases">
        <title>Nepenthes gracilis genome sequencing.</title>
        <authorList>
            <person name="Fukushima K."/>
        </authorList>
    </citation>
    <scope>NUCLEOTIDE SEQUENCE</scope>
    <source>
        <strain evidence="15">SING2019-196</strain>
    </source>
</reference>
<keyword evidence="12" id="KW-1015">Disulfide bond</keyword>